<dbReference type="OrthoDB" id="6132759at2759"/>
<protein>
    <recommendedName>
        <fullName evidence="15">Sodium-dependent multivitamin transporter</fullName>
    </recommendedName>
</protein>
<dbReference type="PROSITE" id="PS50283">
    <property type="entry name" value="NA_SOLUT_SYMP_3"/>
    <property type="match status" value="1"/>
</dbReference>
<keyword evidence="10" id="KW-0739">Sodium transport</keyword>
<dbReference type="GO" id="GO:0015293">
    <property type="term" value="F:symporter activity"/>
    <property type="evidence" value="ECO:0007669"/>
    <property type="project" value="TreeGrafter"/>
</dbReference>
<keyword evidence="3" id="KW-0813">Transport</keyword>
<keyword evidence="6 12" id="KW-1133">Transmembrane helix</keyword>
<evidence type="ECO:0000256" key="7">
    <source>
        <dbReference type="ARBA" id="ARBA00023053"/>
    </source>
</evidence>
<feature type="non-terminal residue" evidence="13">
    <location>
        <position position="138"/>
    </location>
</feature>
<dbReference type="Gene3D" id="1.20.1730.10">
    <property type="entry name" value="Sodium/glucose cotransporter"/>
    <property type="match status" value="1"/>
</dbReference>
<gene>
    <name evidence="13" type="ORF">ONB1V03_LOCUS22108</name>
</gene>
<sequence length="138" mass="15372">YLEHRFDRRVRMVASLVFTSQMIIYMSIVLYAPALALNAVTGLSKWTAILSVGIVCTIYCTIGGIKAVIWTDVFQSFLMFTAMIIIVVKGVYDVGGVDVLKSKSDDKTYVLVANNRRNLHICLALWCQPNTSSETINS</sequence>
<evidence type="ECO:0000256" key="12">
    <source>
        <dbReference type="SAM" id="Phobius"/>
    </source>
</evidence>
<evidence type="ECO:0000256" key="4">
    <source>
        <dbReference type="ARBA" id="ARBA00022475"/>
    </source>
</evidence>
<dbReference type="PANTHER" id="PTHR42985">
    <property type="entry name" value="SODIUM-COUPLED MONOCARBOXYLATE TRANSPORTER"/>
    <property type="match status" value="1"/>
</dbReference>
<reference evidence="13" key="1">
    <citation type="submission" date="2020-11" db="EMBL/GenBank/DDBJ databases">
        <authorList>
            <person name="Tran Van P."/>
        </authorList>
    </citation>
    <scope>NUCLEOTIDE SEQUENCE</scope>
</reference>
<evidence type="ECO:0000313" key="14">
    <source>
        <dbReference type="Proteomes" id="UP000728032"/>
    </source>
</evidence>
<keyword evidence="8" id="KW-0406">Ion transport</keyword>
<dbReference type="GO" id="GO:0005886">
    <property type="term" value="C:plasma membrane"/>
    <property type="evidence" value="ECO:0007669"/>
    <property type="project" value="UniProtKB-SubCell"/>
</dbReference>
<feature type="transmembrane region" description="Helical" evidence="12">
    <location>
        <begin position="76"/>
        <end position="92"/>
    </location>
</feature>
<evidence type="ECO:0000256" key="1">
    <source>
        <dbReference type="ARBA" id="ARBA00004651"/>
    </source>
</evidence>
<dbReference type="AlphaFoldDB" id="A0A7R9MTK4"/>
<keyword evidence="9 12" id="KW-0472">Membrane</keyword>
<feature type="transmembrane region" description="Helical" evidence="12">
    <location>
        <begin position="46"/>
        <end position="69"/>
    </location>
</feature>
<proteinExistence type="inferred from homology"/>
<dbReference type="InterPro" id="IPR038377">
    <property type="entry name" value="Na/Glc_symporter_sf"/>
</dbReference>
<dbReference type="PANTHER" id="PTHR42985:SF40">
    <property type="entry name" value="LD47995P-RELATED"/>
    <property type="match status" value="1"/>
</dbReference>
<evidence type="ECO:0000313" key="13">
    <source>
        <dbReference type="EMBL" id="CAD7665551.1"/>
    </source>
</evidence>
<dbReference type="Proteomes" id="UP000728032">
    <property type="component" value="Unassembled WGS sequence"/>
</dbReference>
<name>A0A7R9MTK4_9ACAR</name>
<evidence type="ECO:0000256" key="8">
    <source>
        <dbReference type="ARBA" id="ARBA00023065"/>
    </source>
</evidence>
<evidence type="ECO:0000256" key="11">
    <source>
        <dbReference type="RuleBase" id="RU362091"/>
    </source>
</evidence>
<comment type="subcellular location">
    <subcellularLocation>
        <location evidence="1">Cell membrane</location>
        <topology evidence="1">Multi-pass membrane protein</topology>
    </subcellularLocation>
</comment>
<dbReference type="EMBL" id="CAJPVJ010047097">
    <property type="protein sequence ID" value="CAG2182687.1"/>
    <property type="molecule type" value="Genomic_DNA"/>
</dbReference>
<accession>A0A7R9MTK4</accession>
<dbReference type="InterPro" id="IPR001734">
    <property type="entry name" value="Na/solute_symporter"/>
</dbReference>
<comment type="similarity">
    <text evidence="2 11">Belongs to the sodium:solute symporter (SSF) (TC 2.A.21) family.</text>
</comment>
<dbReference type="EMBL" id="OC961922">
    <property type="protein sequence ID" value="CAD7665551.1"/>
    <property type="molecule type" value="Genomic_DNA"/>
</dbReference>
<keyword evidence="14" id="KW-1185">Reference proteome</keyword>
<evidence type="ECO:0000256" key="6">
    <source>
        <dbReference type="ARBA" id="ARBA00022989"/>
    </source>
</evidence>
<dbReference type="InterPro" id="IPR051163">
    <property type="entry name" value="Sodium:Solute_Symporter_SSF"/>
</dbReference>
<evidence type="ECO:0000256" key="2">
    <source>
        <dbReference type="ARBA" id="ARBA00006434"/>
    </source>
</evidence>
<keyword evidence="7" id="KW-0915">Sodium</keyword>
<feature type="transmembrane region" description="Helical" evidence="12">
    <location>
        <begin position="12"/>
        <end position="34"/>
    </location>
</feature>
<organism evidence="13">
    <name type="scientific">Oppiella nova</name>
    <dbReference type="NCBI Taxonomy" id="334625"/>
    <lineage>
        <taxon>Eukaryota</taxon>
        <taxon>Metazoa</taxon>
        <taxon>Ecdysozoa</taxon>
        <taxon>Arthropoda</taxon>
        <taxon>Chelicerata</taxon>
        <taxon>Arachnida</taxon>
        <taxon>Acari</taxon>
        <taxon>Acariformes</taxon>
        <taxon>Sarcoptiformes</taxon>
        <taxon>Oribatida</taxon>
        <taxon>Brachypylina</taxon>
        <taxon>Oppioidea</taxon>
        <taxon>Oppiidae</taxon>
        <taxon>Oppiella</taxon>
    </lineage>
</organism>
<evidence type="ECO:0000256" key="10">
    <source>
        <dbReference type="ARBA" id="ARBA00023201"/>
    </source>
</evidence>
<evidence type="ECO:0008006" key="15">
    <source>
        <dbReference type="Google" id="ProtNLM"/>
    </source>
</evidence>
<dbReference type="Pfam" id="PF00474">
    <property type="entry name" value="SSF"/>
    <property type="match status" value="1"/>
</dbReference>
<evidence type="ECO:0000256" key="9">
    <source>
        <dbReference type="ARBA" id="ARBA00023136"/>
    </source>
</evidence>
<evidence type="ECO:0000256" key="5">
    <source>
        <dbReference type="ARBA" id="ARBA00022692"/>
    </source>
</evidence>
<dbReference type="GO" id="GO:0006814">
    <property type="term" value="P:sodium ion transport"/>
    <property type="evidence" value="ECO:0007669"/>
    <property type="project" value="UniProtKB-KW"/>
</dbReference>
<evidence type="ECO:0000256" key="3">
    <source>
        <dbReference type="ARBA" id="ARBA00022448"/>
    </source>
</evidence>
<keyword evidence="4" id="KW-1003">Cell membrane</keyword>
<keyword evidence="5 12" id="KW-0812">Transmembrane</keyword>